<feature type="region of interest" description="Disordered" evidence="1">
    <location>
        <begin position="1"/>
        <end position="23"/>
    </location>
</feature>
<feature type="region of interest" description="Disordered" evidence="1">
    <location>
        <begin position="48"/>
        <end position="117"/>
    </location>
</feature>
<accession>A0ABD0L8F3</accession>
<reference evidence="2 3" key="1">
    <citation type="journal article" date="2023" name="Sci. Data">
        <title>Genome assembly of the Korean intertidal mud-creeper Batillaria attramentaria.</title>
        <authorList>
            <person name="Patra A.K."/>
            <person name="Ho P.T."/>
            <person name="Jun S."/>
            <person name="Lee S.J."/>
            <person name="Kim Y."/>
            <person name="Won Y.J."/>
        </authorList>
    </citation>
    <scope>NUCLEOTIDE SEQUENCE [LARGE SCALE GENOMIC DNA]</scope>
    <source>
        <strain evidence="2">Wonlab-2016</strain>
    </source>
</reference>
<dbReference type="EMBL" id="JACVVK020000074">
    <property type="protein sequence ID" value="KAK7495558.1"/>
    <property type="molecule type" value="Genomic_DNA"/>
</dbReference>
<gene>
    <name evidence="2" type="ORF">BaRGS_00013256</name>
</gene>
<evidence type="ECO:0000256" key="1">
    <source>
        <dbReference type="SAM" id="MobiDB-lite"/>
    </source>
</evidence>
<dbReference type="AlphaFoldDB" id="A0ABD0L8F3"/>
<protein>
    <submittedName>
        <fullName evidence="2">Uncharacterized protein</fullName>
    </submittedName>
</protein>
<name>A0ABD0L8F3_9CAEN</name>
<evidence type="ECO:0000313" key="3">
    <source>
        <dbReference type="Proteomes" id="UP001519460"/>
    </source>
</evidence>
<comment type="caution">
    <text evidence="2">The sequence shown here is derived from an EMBL/GenBank/DDBJ whole genome shotgun (WGS) entry which is preliminary data.</text>
</comment>
<dbReference type="Proteomes" id="UP001519460">
    <property type="component" value="Unassembled WGS sequence"/>
</dbReference>
<evidence type="ECO:0000313" key="2">
    <source>
        <dbReference type="EMBL" id="KAK7495558.1"/>
    </source>
</evidence>
<keyword evidence="3" id="KW-1185">Reference proteome</keyword>
<organism evidence="2 3">
    <name type="scientific">Batillaria attramentaria</name>
    <dbReference type="NCBI Taxonomy" id="370345"/>
    <lineage>
        <taxon>Eukaryota</taxon>
        <taxon>Metazoa</taxon>
        <taxon>Spiralia</taxon>
        <taxon>Lophotrochozoa</taxon>
        <taxon>Mollusca</taxon>
        <taxon>Gastropoda</taxon>
        <taxon>Caenogastropoda</taxon>
        <taxon>Sorbeoconcha</taxon>
        <taxon>Cerithioidea</taxon>
        <taxon>Batillariidae</taxon>
        <taxon>Batillaria</taxon>
    </lineage>
</organism>
<proteinExistence type="predicted"/>
<sequence length="117" mass="12923">MDKDGVEYLRDSNTTDDNLSELPPANTAVFQSFSFELNSTRSGKLGDEAWWQQKTDDNLREPPPVSITGGLEEHLLHSASNRPSVTAAHHGLIPTEPPQAIDPRPSQRVFKNTGTNQ</sequence>
<feature type="compositionally biased region" description="Basic and acidic residues" evidence="1">
    <location>
        <begin position="1"/>
        <end position="10"/>
    </location>
</feature>